<name>A0A9P6XI06_RHIOR</name>
<dbReference type="OrthoDB" id="10274662at2759"/>
<sequence length="303" mass="35035">MHATEIFLTDLRGLCRYSAIGFEDCSNTDLNEPGSAFILKRHKFFSWRRTNIFLTTAHAEICKLQQENTFSRKQPAPKPSTIDIPPSLSGRTTSPTVSSLLRNLPILSKRSPLPNSASPPPPRVAKTKRDNSQPRPIEIVWQFSSPAEPTRFKLIHVSIRRCLPLKQLRSNLRRLHINTCQILDVYYSNRNLVSFLIHIDYKTELRSQLSKFNITVCDDFDPSDPSIIRNPILINESIDCKVQRAHKIFLDRIYIALQRFRTPIYNIVTNIFVQSGLIDLEDFALYDLASPYKYRTRRILDHV</sequence>
<proteinExistence type="predicted"/>
<organism evidence="2 3">
    <name type="scientific">Rhizopus oryzae</name>
    <name type="common">Mucormycosis agent</name>
    <name type="synonym">Rhizopus arrhizus var. delemar</name>
    <dbReference type="NCBI Taxonomy" id="64495"/>
    <lineage>
        <taxon>Eukaryota</taxon>
        <taxon>Fungi</taxon>
        <taxon>Fungi incertae sedis</taxon>
        <taxon>Mucoromycota</taxon>
        <taxon>Mucoromycotina</taxon>
        <taxon>Mucoromycetes</taxon>
        <taxon>Mucorales</taxon>
        <taxon>Mucorineae</taxon>
        <taxon>Rhizopodaceae</taxon>
        <taxon>Rhizopus</taxon>
    </lineage>
</organism>
<protein>
    <submittedName>
        <fullName evidence="2">Uncharacterized protein</fullName>
    </submittedName>
</protein>
<accession>A0A9P6XI06</accession>
<dbReference type="Proteomes" id="UP000716291">
    <property type="component" value="Unassembled WGS sequence"/>
</dbReference>
<evidence type="ECO:0000313" key="3">
    <source>
        <dbReference type="Proteomes" id="UP000716291"/>
    </source>
</evidence>
<gene>
    <name evidence="2" type="ORF">G6F64_001551</name>
</gene>
<evidence type="ECO:0000256" key="1">
    <source>
        <dbReference type="SAM" id="MobiDB-lite"/>
    </source>
</evidence>
<keyword evidence="3" id="KW-1185">Reference proteome</keyword>
<dbReference type="AlphaFoldDB" id="A0A9P6XI06"/>
<evidence type="ECO:0000313" key="2">
    <source>
        <dbReference type="EMBL" id="KAG1314329.1"/>
    </source>
</evidence>
<feature type="region of interest" description="Disordered" evidence="1">
    <location>
        <begin position="108"/>
        <end position="132"/>
    </location>
</feature>
<feature type="region of interest" description="Disordered" evidence="1">
    <location>
        <begin position="68"/>
        <end position="96"/>
    </location>
</feature>
<comment type="caution">
    <text evidence="2">The sequence shown here is derived from an EMBL/GenBank/DDBJ whole genome shotgun (WGS) entry which is preliminary data.</text>
</comment>
<reference evidence="2" key="1">
    <citation type="journal article" date="2020" name="Microb. Genom.">
        <title>Genetic diversity of clinical and environmental Mucorales isolates obtained from an investigation of mucormycosis cases among solid organ transplant recipients.</title>
        <authorList>
            <person name="Nguyen M.H."/>
            <person name="Kaul D."/>
            <person name="Muto C."/>
            <person name="Cheng S.J."/>
            <person name="Richter R.A."/>
            <person name="Bruno V.M."/>
            <person name="Liu G."/>
            <person name="Beyhan S."/>
            <person name="Sundermann A.J."/>
            <person name="Mounaud S."/>
            <person name="Pasculle A.W."/>
            <person name="Nierman W.C."/>
            <person name="Driscoll E."/>
            <person name="Cumbie R."/>
            <person name="Clancy C.J."/>
            <person name="Dupont C.L."/>
        </authorList>
    </citation>
    <scope>NUCLEOTIDE SEQUENCE</scope>
    <source>
        <strain evidence="2">GL11</strain>
    </source>
</reference>
<dbReference type="EMBL" id="JAANQT010000121">
    <property type="protein sequence ID" value="KAG1314329.1"/>
    <property type="molecule type" value="Genomic_DNA"/>
</dbReference>